<evidence type="ECO:0000313" key="2">
    <source>
        <dbReference type="Proteomes" id="UP000594463"/>
    </source>
</evidence>
<protein>
    <submittedName>
        <fullName evidence="1">Uncharacterized protein</fullName>
    </submittedName>
</protein>
<proteinExistence type="predicted"/>
<keyword evidence="2" id="KW-1185">Reference proteome</keyword>
<accession>A0A7T1AK82</accession>
<evidence type="ECO:0000313" key="1">
    <source>
        <dbReference type="EMBL" id="QPM67449.1"/>
    </source>
</evidence>
<reference evidence="1 2" key="1">
    <citation type="journal article" date="2021" name="Nat. Commun.">
        <title>Isolation of a member of the candidate phylum Atribacteria reveals a unique cell membrane structure.</title>
        <authorList>
            <person name="Taiki K."/>
            <person name="Nobu M.K."/>
            <person name="Kusada H."/>
            <person name="Meng X.-Y."/>
            <person name="Hosoki N."/>
            <person name="Uematsu K."/>
            <person name="Yoshioka H."/>
            <person name="Kamagata Y."/>
            <person name="Tamaki H."/>
        </authorList>
    </citation>
    <scope>NUCLEOTIDE SEQUENCE [LARGE SCALE GENOMIC DNA]</scope>
    <source>
        <strain evidence="1 2">RT761</strain>
    </source>
</reference>
<gene>
    <name evidence="1" type="ORF">RT761_00652</name>
</gene>
<dbReference type="Proteomes" id="UP000594463">
    <property type="component" value="Chromosome"/>
</dbReference>
<dbReference type="AlphaFoldDB" id="A0A7T1AK82"/>
<sequence>MRVKAQNKIMVDCYKKVTLKNIPYLQDRPSCCFAAPDEDENTYLNPSLRGESYATWQSHLVFFLIMKR</sequence>
<organism evidence="1 2">
    <name type="scientific">Atribacter laminatus</name>
    <dbReference type="NCBI Taxonomy" id="2847778"/>
    <lineage>
        <taxon>Bacteria</taxon>
        <taxon>Pseudomonadati</taxon>
        <taxon>Atribacterota</taxon>
        <taxon>Atribacteria</taxon>
        <taxon>Atribacterales</taxon>
        <taxon>Atribacteraceae</taxon>
        <taxon>Atribacter</taxon>
    </lineage>
</organism>
<name>A0A7T1AK82_ATRLM</name>
<dbReference type="KEGG" id="alam:RT761_00652"/>
<dbReference type="EMBL" id="CP065383">
    <property type="protein sequence ID" value="QPM67449.1"/>
    <property type="molecule type" value="Genomic_DNA"/>
</dbReference>